<sequence length="304" mass="32829">MAREDIDNEAARWVARMTSSDATAEDREALRRWLAADPAHATAYAEFRALWGDLAPVSQAVRTRRRRVLATGAGLGILVLGTGLLSGNRLSGPSADYSTAVGEIRHATLPDGSELTLNTDSAVALRFSEQERRVALLRGEAFFAVVRDTARPFIVEEAALQAQVLGTRFSVARPTRDSGASVTVVEGRVEVSGSGDRVVLGPGESASLAAEGRLAVRRLPAEEALAWRDGNLVFSNRPLGEVLRTLEQYRQGRILQFGRGLEELRVSGVFSIRDTDQALAAMAGTLPISVTRLTRLLVVVRTLD</sequence>
<dbReference type="Gene3D" id="2.60.120.1440">
    <property type="match status" value="1"/>
</dbReference>
<dbReference type="InterPro" id="IPR006860">
    <property type="entry name" value="FecR"/>
</dbReference>
<dbReference type="Gene3D" id="3.55.50.30">
    <property type="match status" value="1"/>
</dbReference>
<feature type="transmembrane region" description="Helical" evidence="1">
    <location>
        <begin position="68"/>
        <end position="87"/>
    </location>
</feature>
<evidence type="ECO:0000256" key="1">
    <source>
        <dbReference type="SAM" id="Phobius"/>
    </source>
</evidence>
<dbReference type="Proteomes" id="UP000766336">
    <property type="component" value="Unassembled WGS sequence"/>
</dbReference>
<dbReference type="PIRSF" id="PIRSF018266">
    <property type="entry name" value="FecR"/>
    <property type="match status" value="1"/>
</dbReference>
<evidence type="ECO:0000259" key="2">
    <source>
        <dbReference type="Pfam" id="PF04773"/>
    </source>
</evidence>
<dbReference type="InterPro" id="IPR032623">
    <property type="entry name" value="FecR_N"/>
</dbReference>
<dbReference type="PANTHER" id="PTHR30273">
    <property type="entry name" value="PERIPLASMIC SIGNAL SENSOR AND SIGMA FACTOR ACTIVATOR FECR-RELATED"/>
    <property type="match status" value="1"/>
</dbReference>
<organism evidence="4 5">
    <name type="scientific">Roseococcus pinisoli</name>
    <dbReference type="NCBI Taxonomy" id="2835040"/>
    <lineage>
        <taxon>Bacteria</taxon>
        <taxon>Pseudomonadati</taxon>
        <taxon>Pseudomonadota</taxon>
        <taxon>Alphaproteobacteria</taxon>
        <taxon>Acetobacterales</taxon>
        <taxon>Roseomonadaceae</taxon>
        <taxon>Roseococcus</taxon>
    </lineage>
</organism>
<feature type="domain" description="FecR protein" evidence="2">
    <location>
        <begin position="96"/>
        <end position="190"/>
    </location>
</feature>
<dbReference type="EMBL" id="JAHCDA010000005">
    <property type="protein sequence ID" value="MBS7813625.1"/>
    <property type="molecule type" value="Genomic_DNA"/>
</dbReference>
<keyword evidence="1" id="KW-0812">Transmembrane</keyword>
<dbReference type="RefSeq" id="WP_213672318.1">
    <property type="nucleotide sequence ID" value="NZ_JAHCDA010000005.1"/>
</dbReference>
<comment type="caution">
    <text evidence="4">The sequence shown here is derived from an EMBL/GenBank/DDBJ whole genome shotgun (WGS) entry which is preliminary data.</text>
</comment>
<proteinExistence type="predicted"/>
<keyword evidence="5" id="KW-1185">Reference proteome</keyword>
<dbReference type="PANTHER" id="PTHR30273:SF2">
    <property type="entry name" value="PROTEIN FECR"/>
    <property type="match status" value="1"/>
</dbReference>
<accession>A0ABS5QIW4</accession>
<protein>
    <submittedName>
        <fullName evidence="4">FecR family protein</fullName>
    </submittedName>
</protein>
<dbReference type="InterPro" id="IPR012373">
    <property type="entry name" value="Ferrdict_sens_TM"/>
</dbReference>
<keyword evidence="1" id="KW-1133">Transmembrane helix</keyword>
<evidence type="ECO:0000313" key="4">
    <source>
        <dbReference type="EMBL" id="MBS7813625.1"/>
    </source>
</evidence>
<evidence type="ECO:0000313" key="5">
    <source>
        <dbReference type="Proteomes" id="UP000766336"/>
    </source>
</evidence>
<gene>
    <name evidence="4" type="ORF">KHU32_21975</name>
</gene>
<dbReference type="Pfam" id="PF04773">
    <property type="entry name" value="FecR"/>
    <property type="match status" value="1"/>
</dbReference>
<keyword evidence="1" id="KW-0472">Membrane</keyword>
<name>A0ABS5QIW4_9PROT</name>
<dbReference type="Pfam" id="PF16220">
    <property type="entry name" value="DUF4880"/>
    <property type="match status" value="1"/>
</dbReference>
<reference evidence="4 5" key="1">
    <citation type="submission" date="2021-05" db="EMBL/GenBank/DDBJ databases">
        <title>Roseococcus sp. XZZS9, whole genome shotgun sequencing project.</title>
        <authorList>
            <person name="Zhao G."/>
            <person name="Shen L."/>
        </authorList>
    </citation>
    <scope>NUCLEOTIDE SEQUENCE [LARGE SCALE GENOMIC DNA]</scope>
    <source>
        <strain evidence="4 5">XZZS9</strain>
    </source>
</reference>
<evidence type="ECO:0000259" key="3">
    <source>
        <dbReference type="Pfam" id="PF16220"/>
    </source>
</evidence>
<feature type="domain" description="FecR N-terminal" evidence="3">
    <location>
        <begin position="9"/>
        <end position="49"/>
    </location>
</feature>